<dbReference type="EMBL" id="LT629782">
    <property type="protein sequence ID" value="SDT91727.1"/>
    <property type="molecule type" value="Genomic_DNA"/>
</dbReference>
<accession>A0A1H2E9F2</accession>
<dbReference type="AlphaFoldDB" id="A0A1H2E9F2"/>
<evidence type="ECO:0000313" key="1">
    <source>
        <dbReference type="EMBL" id="SDT91727.1"/>
    </source>
</evidence>
<dbReference type="Proteomes" id="UP000183653">
    <property type="component" value="Chromosome I"/>
</dbReference>
<organism evidence="1 2">
    <name type="scientific">Pseudomonas orientalis</name>
    <dbReference type="NCBI Taxonomy" id="76758"/>
    <lineage>
        <taxon>Bacteria</taxon>
        <taxon>Pseudomonadati</taxon>
        <taxon>Pseudomonadota</taxon>
        <taxon>Gammaproteobacteria</taxon>
        <taxon>Pseudomonadales</taxon>
        <taxon>Pseudomonadaceae</taxon>
        <taxon>Pseudomonas</taxon>
    </lineage>
</organism>
<keyword evidence="2" id="KW-1185">Reference proteome</keyword>
<gene>
    <name evidence="1" type="ORF">SAMN04490197_0870</name>
</gene>
<reference evidence="1 2" key="1">
    <citation type="submission" date="2016-10" db="EMBL/GenBank/DDBJ databases">
        <authorList>
            <person name="Varghese N."/>
            <person name="Submissions S."/>
        </authorList>
    </citation>
    <scope>NUCLEOTIDE SEQUENCE [LARGE SCALE GENOMIC DNA]</scope>
    <source>
        <strain evidence="1 2">BS2775</strain>
    </source>
</reference>
<evidence type="ECO:0000313" key="2">
    <source>
        <dbReference type="Proteomes" id="UP000183653"/>
    </source>
</evidence>
<name>A0A1H2E9F2_9PSED</name>
<dbReference type="RefSeq" id="WP_057722444.1">
    <property type="nucleotide sequence ID" value="NZ_JYLM01000002.1"/>
</dbReference>
<proteinExistence type="predicted"/>
<sequence length="170" mass="18040">MTPAVTVQTTSDACQAFGAFLGLDEAVQPVVLRAALADPVYARKLVGSRGSTETIRYLLERAPAVTDTPAEHSDTELVASAVKAIARWAAAGLKRVDEKVYACRIAACQACEHLQAPPKRLIYGLLNSDDGRVCGMCGCVASKKALLPTESCPAMDLVTPGFTRWGEKMG</sequence>
<protein>
    <submittedName>
        <fullName evidence="1">Uncharacterized protein</fullName>
    </submittedName>
</protein>
<dbReference type="OrthoDB" id="8546410at2"/>